<reference evidence="11" key="1">
    <citation type="submission" date="2016-06" db="EMBL/GenBank/DDBJ databases">
        <title>Characterization of the complete chloroplast genome of the Chinese yew Taxus chinensis (Taxaceae), an endangered and medicinally important tree species in China.</title>
        <authorList>
            <person name="Jia X."/>
        </authorList>
    </citation>
    <scope>NUCLEOTIDE SEQUENCE</scope>
</reference>
<dbReference type="SUPFAM" id="SSF54843">
    <property type="entry name" value="Ribosomal protein L22"/>
    <property type="match status" value="1"/>
</dbReference>
<comment type="subcellular location">
    <subcellularLocation>
        <location evidence="8 10">Plastid</location>
        <location evidence="8 10">Chloroplast</location>
    </subcellularLocation>
</comment>
<keyword evidence="6 8" id="KW-0687">Ribonucleoprotein</keyword>
<evidence type="ECO:0000313" key="11">
    <source>
        <dbReference type="EMBL" id="AOQ30735.1"/>
    </source>
</evidence>
<evidence type="ECO:0000256" key="5">
    <source>
        <dbReference type="ARBA" id="ARBA00022980"/>
    </source>
</evidence>
<keyword evidence="3 8" id="KW-0699">rRNA-binding</keyword>
<evidence type="ECO:0000256" key="6">
    <source>
        <dbReference type="ARBA" id="ARBA00023274"/>
    </source>
</evidence>
<geneLocation type="chloroplast" evidence="11"/>
<dbReference type="EMBL" id="KX431996">
    <property type="protein sequence ID" value="AOQ30735.1"/>
    <property type="molecule type" value="Genomic_DNA"/>
</dbReference>
<evidence type="ECO:0000256" key="2">
    <source>
        <dbReference type="ARBA" id="ARBA00022640"/>
    </source>
</evidence>
<dbReference type="GO" id="GO:0006412">
    <property type="term" value="P:translation"/>
    <property type="evidence" value="ECO:0007669"/>
    <property type="project" value="UniProtKB-UniRule"/>
</dbReference>
<organism evidence="11">
    <name type="scientific">Taxus chinensis</name>
    <name type="common">Chinese yew</name>
    <name type="synonym">Taxus wallichiana var. chinensis</name>
    <dbReference type="NCBI Taxonomy" id="29808"/>
    <lineage>
        <taxon>Eukaryota</taxon>
        <taxon>Viridiplantae</taxon>
        <taxon>Streptophyta</taxon>
        <taxon>Embryophyta</taxon>
        <taxon>Tracheophyta</taxon>
        <taxon>Spermatophyta</taxon>
        <taxon>Pinopsida</taxon>
        <taxon>Pinidae</taxon>
        <taxon>Conifers II</taxon>
        <taxon>Cupressales</taxon>
        <taxon>Taxaceae</taxon>
        <taxon>Taxus</taxon>
    </lineage>
</organism>
<dbReference type="HAMAP" id="MF_01331_B">
    <property type="entry name" value="Ribosomal_uL22_B"/>
    <property type="match status" value="1"/>
</dbReference>
<name>A0A1C9M341_TAXCH</name>
<evidence type="ECO:0000256" key="3">
    <source>
        <dbReference type="ARBA" id="ARBA00022730"/>
    </source>
</evidence>
<evidence type="ECO:0000256" key="10">
    <source>
        <dbReference type="RuleBase" id="RU004009"/>
    </source>
</evidence>
<dbReference type="PANTHER" id="PTHR13501">
    <property type="entry name" value="CHLOROPLAST 50S RIBOSOMAL PROTEIN L22-RELATED"/>
    <property type="match status" value="1"/>
</dbReference>
<dbReference type="Gene3D" id="3.90.470.10">
    <property type="entry name" value="Ribosomal protein L22/L17"/>
    <property type="match status" value="1"/>
</dbReference>
<keyword evidence="5 8" id="KW-0689">Ribosomal protein</keyword>
<dbReference type="PROSITE" id="PS00464">
    <property type="entry name" value="RIBOSOMAL_L22"/>
    <property type="match status" value="1"/>
</dbReference>
<comment type="subunit">
    <text evidence="8">Part of the 50S ribosomal subunit.</text>
</comment>
<dbReference type="InterPro" id="IPR005727">
    <property type="entry name" value="Ribosomal_uL22_bac/chlpt-type"/>
</dbReference>
<dbReference type="CDD" id="cd00336">
    <property type="entry name" value="Ribosomal_L22"/>
    <property type="match status" value="1"/>
</dbReference>
<dbReference type="Pfam" id="PF00237">
    <property type="entry name" value="Ribosomal_L22"/>
    <property type="match status" value="1"/>
</dbReference>
<dbReference type="AlphaFoldDB" id="A0A1C9M341"/>
<keyword evidence="4 8" id="KW-0694">RNA-binding</keyword>
<evidence type="ECO:0000256" key="7">
    <source>
        <dbReference type="ARBA" id="ARBA00035285"/>
    </source>
</evidence>
<evidence type="ECO:0000256" key="1">
    <source>
        <dbReference type="ARBA" id="ARBA00009451"/>
    </source>
</evidence>
<dbReference type="GO" id="GO:0009507">
    <property type="term" value="C:chloroplast"/>
    <property type="evidence" value="ECO:0007669"/>
    <property type="project" value="UniProtKB-SubCell"/>
</dbReference>
<dbReference type="NCBIfam" id="TIGR01044">
    <property type="entry name" value="rplV_bact"/>
    <property type="match status" value="1"/>
</dbReference>
<evidence type="ECO:0000256" key="9">
    <source>
        <dbReference type="RuleBase" id="RU004005"/>
    </source>
</evidence>
<dbReference type="GO" id="GO:0019843">
    <property type="term" value="F:rRNA binding"/>
    <property type="evidence" value="ECO:0007669"/>
    <property type="project" value="UniProtKB-UniRule"/>
</dbReference>
<dbReference type="InterPro" id="IPR018260">
    <property type="entry name" value="Ribosomal_uL22_CS"/>
</dbReference>
<dbReference type="InterPro" id="IPR047867">
    <property type="entry name" value="Ribosomal_uL22_bac/org-type"/>
</dbReference>
<comment type="function">
    <text evidence="8 10">The globular domain of the protein is located near the polypeptide exit tunnel on the outside of the subunit, while an extended beta-hairpin is found that lines the wall of the exit tunnel in the center of the 70S ribosome.</text>
</comment>
<dbReference type="InterPro" id="IPR001063">
    <property type="entry name" value="Ribosomal_uL22"/>
</dbReference>
<dbReference type="PANTHER" id="PTHR13501:SF10">
    <property type="entry name" value="LARGE RIBOSOMAL SUBUNIT PROTEIN UL22M"/>
    <property type="match status" value="1"/>
</dbReference>
<comment type="function">
    <text evidence="8 10">This protein binds specifically to 23S rRNA.</text>
</comment>
<evidence type="ECO:0000256" key="4">
    <source>
        <dbReference type="ARBA" id="ARBA00022884"/>
    </source>
</evidence>
<proteinExistence type="inferred from homology"/>
<accession>A0A1C9M341</accession>
<gene>
    <name evidence="8 11" type="primary">rpl22</name>
</gene>
<sequence length="128" mass="15032">MNSLWRMNMAQIRALARHIRMSANKARRVINQIRGRPYIEAWIILSWMHYGACYPILKVIHSAAANANHNMGLNKHNLFISVAEVNEGTLFKRFQPRARGRGYPIQKPNCHITIVLDYQKDKYVWEEK</sequence>
<evidence type="ECO:0000256" key="8">
    <source>
        <dbReference type="HAMAP-Rule" id="MF_01331"/>
    </source>
</evidence>
<comment type="similarity">
    <text evidence="1 8 9">Belongs to the universal ribosomal protein uL22 family.</text>
</comment>
<dbReference type="InterPro" id="IPR036394">
    <property type="entry name" value="Ribosomal_uL22_sf"/>
</dbReference>
<keyword evidence="11" id="KW-0150">Chloroplast</keyword>
<dbReference type="GO" id="GO:0003735">
    <property type="term" value="F:structural constituent of ribosome"/>
    <property type="evidence" value="ECO:0007669"/>
    <property type="project" value="InterPro"/>
</dbReference>
<keyword evidence="2 11" id="KW-0934">Plastid</keyword>
<dbReference type="GO" id="GO:0015934">
    <property type="term" value="C:large ribosomal subunit"/>
    <property type="evidence" value="ECO:0007669"/>
    <property type="project" value="InterPro"/>
</dbReference>
<protein>
    <recommendedName>
        <fullName evidence="7 8">Large ribosomal subunit protein uL22c</fullName>
    </recommendedName>
</protein>